<evidence type="ECO:0000313" key="1">
    <source>
        <dbReference type="EMBL" id="GKT17712.1"/>
    </source>
</evidence>
<dbReference type="EMBL" id="BQXS01006125">
    <property type="protein sequence ID" value="GKT17712.1"/>
    <property type="molecule type" value="Genomic_DNA"/>
</dbReference>
<evidence type="ECO:0000313" key="2">
    <source>
        <dbReference type="Proteomes" id="UP001057375"/>
    </source>
</evidence>
<gene>
    <name evidence="1" type="ORF">ADUPG1_004216</name>
</gene>
<protein>
    <submittedName>
        <fullName evidence="1">Uncharacterized protein</fullName>
    </submittedName>
</protein>
<dbReference type="Proteomes" id="UP001057375">
    <property type="component" value="Unassembled WGS sequence"/>
</dbReference>
<sequence length="93" mass="10061">ISDEIQHALTVLLTLFSHGKEGGRSSIEVIRLGTVEGDMFLSLNLSCRNDILVLPSRSRRLKARSSSCCDVISLIAVIKAALEYLSGSLARGM</sequence>
<accession>A0ABQ5JUL0</accession>
<proteinExistence type="predicted"/>
<comment type="caution">
    <text evidence="1">The sequence shown here is derived from an EMBL/GenBank/DDBJ whole genome shotgun (WGS) entry which is preliminary data.</text>
</comment>
<feature type="non-terminal residue" evidence="1">
    <location>
        <position position="1"/>
    </location>
</feature>
<reference evidence="1" key="1">
    <citation type="submission" date="2022-03" db="EMBL/GenBank/DDBJ databases">
        <title>Draft genome sequence of Aduncisulcus paluster, a free-living microaerophilic Fornicata.</title>
        <authorList>
            <person name="Yuyama I."/>
            <person name="Kume K."/>
            <person name="Tamura T."/>
            <person name="Inagaki Y."/>
            <person name="Hashimoto T."/>
        </authorList>
    </citation>
    <scope>NUCLEOTIDE SEQUENCE</scope>
    <source>
        <strain evidence="1">NY0171</strain>
    </source>
</reference>
<organism evidence="1 2">
    <name type="scientific">Aduncisulcus paluster</name>
    <dbReference type="NCBI Taxonomy" id="2918883"/>
    <lineage>
        <taxon>Eukaryota</taxon>
        <taxon>Metamonada</taxon>
        <taxon>Carpediemonas-like organisms</taxon>
        <taxon>Aduncisulcus</taxon>
    </lineage>
</organism>
<name>A0ABQ5JUL0_9EUKA</name>
<keyword evidence="2" id="KW-1185">Reference proteome</keyword>